<gene>
    <name evidence="2" type="ORF">BegalDRAFT_0651</name>
</gene>
<organism evidence="2 3">
    <name type="scientific">Beggiatoa alba B18LD</name>
    <dbReference type="NCBI Taxonomy" id="395493"/>
    <lineage>
        <taxon>Bacteria</taxon>
        <taxon>Pseudomonadati</taxon>
        <taxon>Pseudomonadota</taxon>
        <taxon>Gammaproteobacteria</taxon>
        <taxon>Thiotrichales</taxon>
        <taxon>Thiotrichaceae</taxon>
        <taxon>Beggiatoa</taxon>
    </lineage>
</organism>
<dbReference type="PROSITE" id="PS51112">
    <property type="entry name" value="AMMECR1"/>
    <property type="match status" value="1"/>
</dbReference>
<name>I3CD70_9GAMM</name>
<dbReference type="NCBIfam" id="TIGR04335">
    <property type="entry name" value="AmmeMemoSam_A"/>
    <property type="match status" value="1"/>
</dbReference>
<dbReference type="SUPFAM" id="SSF143447">
    <property type="entry name" value="AMMECR1-like"/>
    <property type="match status" value="1"/>
</dbReference>
<dbReference type="Pfam" id="PF01871">
    <property type="entry name" value="AMMECR1"/>
    <property type="match status" value="1"/>
</dbReference>
<sequence>MAHTSFTESQQQTLLSIAREAIQQHLKTGKTFIIDPKGFDEALQVIRAPFVTLTINRQLRGCIGTLIALQPLVHDVAHYAQAAAFHDPRFPPVTLAELPQLDIHLSILNPAEPLLFTDEMDLLRQLRPQVDGLIFEAQGHKATFLPSVWESLPTARDFLRHLKQKAGFSADYWSPSVKIQRYTVESIG</sequence>
<dbReference type="NCBIfam" id="TIGR00296">
    <property type="entry name" value="TIGR00296 family protein"/>
    <property type="match status" value="1"/>
</dbReference>
<evidence type="ECO:0000313" key="2">
    <source>
        <dbReference type="EMBL" id="EIJ41563.1"/>
    </source>
</evidence>
<dbReference type="InterPro" id="IPR027485">
    <property type="entry name" value="AMMECR1_N"/>
</dbReference>
<accession>I3CD70</accession>
<keyword evidence="3" id="KW-1185">Reference proteome</keyword>
<dbReference type="Gene3D" id="3.30.700.20">
    <property type="entry name" value="Hypothetical protein ph0010, domain 1"/>
    <property type="match status" value="1"/>
</dbReference>
<dbReference type="EMBL" id="JH600070">
    <property type="protein sequence ID" value="EIJ41563.1"/>
    <property type="molecule type" value="Genomic_DNA"/>
</dbReference>
<dbReference type="Gene3D" id="3.30.1490.150">
    <property type="entry name" value="Hypothetical protein ph0010, domain 2"/>
    <property type="match status" value="1"/>
</dbReference>
<dbReference type="STRING" id="395493.BegalDRAFT_0651"/>
<reference evidence="2 3" key="1">
    <citation type="submission" date="2011-11" db="EMBL/GenBank/DDBJ databases">
        <title>Improved High-Quality Draft sequence of Beggiatoa alba B18lD.</title>
        <authorList>
            <consortium name="US DOE Joint Genome Institute"/>
            <person name="Lucas S."/>
            <person name="Han J."/>
            <person name="Lapidus A."/>
            <person name="Cheng J.-F."/>
            <person name="Goodwin L."/>
            <person name="Pitluck S."/>
            <person name="Peters L."/>
            <person name="Mikhailova N."/>
            <person name="Held B."/>
            <person name="Detter J.C."/>
            <person name="Han C."/>
            <person name="Tapia R."/>
            <person name="Land M."/>
            <person name="Hauser L."/>
            <person name="Kyrpides N."/>
            <person name="Ivanova N."/>
            <person name="Pagani I."/>
            <person name="Samuel K."/>
            <person name="Teske A."/>
            <person name="Mueller J."/>
            <person name="Woyke T."/>
        </authorList>
    </citation>
    <scope>NUCLEOTIDE SEQUENCE [LARGE SCALE GENOMIC DNA]</scope>
    <source>
        <strain evidence="2 3">B18LD</strain>
    </source>
</reference>
<dbReference type="RefSeq" id="WP_002683591.1">
    <property type="nucleotide sequence ID" value="NZ_JH600070.1"/>
</dbReference>
<dbReference type="eggNOG" id="COG2078">
    <property type="taxonomic scope" value="Bacteria"/>
</dbReference>
<evidence type="ECO:0000313" key="3">
    <source>
        <dbReference type="Proteomes" id="UP000005744"/>
    </source>
</evidence>
<dbReference type="OrthoDB" id="9782820at2"/>
<feature type="domain" description="AMMECR1" evidence="1">
    <location>
        <begin position="9"/>
        <end position="188"/>
    </location>
</feature>
<dbReference type="InterPro" id="IPR027623">
    <property type="entry name" value="AmmeMemoSam_A"/>
</dbReference>
<protein>
    <submittedName>
        <fullName evidence="2">Uncharacterized protein, PH0010 family</fullName>
    </submittedName>
</protein>
<dbReference type="InterPro" id="IPR036071">
    <property type="entry name" value="AMMECR1_dom_sf"/>
</dbReference>
<dbReference type="InterPro" id="IPR023473">
    <property type="entry name" value="AMMECR1"/>
</dbReference>
<evidence type="ECO:0000259" key="1">
    <source>
        <dbReference type="PROSITE" id="PS51112"/>
    </source>
</evidence>
<dbReference type="InterPro" id="IPR002733">
    <property type="entry name" value="AMMECR1_domain"/>
</dbReference>
<dbReference type="Proteomes" id="UP000005744">
    <property type="component" value="Unassembled WGS sequence"/>
</dbReference>
<dbReference type="PANTHER" id="PTHR13016:SF0">
    <property type="entry name" value="AMME SYNDROME CANDIDATE GENE 1 PROTEIN"/>
    <property type="match status" value="1"/>
</dbReference>
<dbReference type="PANTHER" id="PTHR13016">
    <property type="entry name" value="AMMECR1 HOMOLOG"/>
    <property type="match status" value="1"/>
</dbReference>
<dbReference type="AlphaFoldDB" id="I3CD70"/>
<dbReference type="HOGENOM" id="CLU_095686_0_0_6"/>
<proteinExistence type="predicted"/>